<organism evidence="1">
    <name type="scientific">Physcomitrium patens</name>
    <name type="common">Spreading-leaved earth moss</name>
    <name type="synonym">Physcomitrella patens</name>
    <dbReference type="NCBI Taxonomy" id="3218"/>
    <lineage>
        <taxon>Eukaryota</taxon>
        <taxon>Viridiplantae</taxon>
        <taxon>Streptophyta</taxon>
        <taxon>Embryophyta</taxon>
        <taxon>Bryophyta</taxon>
        <taxon>Bryophytina</taxon>
        <taxon>Bryopsida</taxon>
        <taxon>Funariidae</taxon>
        <taxon>Funariales</taxon>
        <taxon>Funariaceae</taxon>
        <taxon>Physcomitrium</taxon>
    </lineage>
</organism>
<dbReference type="EnsemblPlants" id="Pp3c16_6415V3.1">
    <property type="protein sequence ID" value="PAC:32984862.CDS.1"/>
    <property type="gene ID" value="Pp3c16_6415"/>
</dbReference>
<dbReference type="Gramene" id="Pp3c16_6415V3.2">
    <property type="protein sequence ID" value="PAC:32984863.CDS.1"/>
    <property type="gene ID" value="Pp3c16_6415"/>
</dbReference>
<name>A0A2K1J7E5_PHYPA</name>
<dbReference type="InParanoid" id="A0A2K1J7E5"/>
<reference evidence="1 3" key="2">
    <citation type="journal article" date="2018" name="Plant J.">
        <title>The Physcomitrella patens chromosome-scale assembly reveals moss genome structure and evolution.</title>
        <authorList>
            <person name="Lang D."/>
            <person name="Ullrich K.K."/>
            <person name="Murat F."/>
            <person name="Fuchs J."/>
            <person name="Jenkins J."/>
            <person name="Haas F.B."/>
            <person name="Piednoel M."/>
            <person name="Gundlach H."/>
            <person name="Van Bel M."/>
            <person name="Meyberg R."/>
            <person name="Vives C."/>
            <person name="Morata J."/>
            <person name="Symeonidi A."/>
            <person name="Hiss M."/>
            <person name="Muchero W."/>
            <person name="Kamisugi Y."/>
            <person name="Saleh O."/>
            <person name="Blanc G."/>
            <person name="Decker E.L."/>
            <person name="van Gessel N."/>
            <person name="Grimwood J."/>
            <person name="Hayes R.D."/>
            <person name="Graham S.W."/>
            <person name="Gunter L.E."/>
            <person name="McDaniel S.F."/>
            <person name="Hoernstein S.N.W."/>
            <person name="Larsson A."/>
            <person name="Li F.W."/>
            <person name="Perroud P.F."/>
            <person name="Phillips J."/>
            <person name="Ranjan P."/>
            <person name="Rokshar D.S."/>
            <person name="Rothfels C.J."/>
            <person name="Schneider L."/>
            <person name="Shu S."/>
            <person name="Stevenson D.W."/>
            <person name="Thummler F."/>
            <person name="Tillich M."/>
            <person name="Villarreal Aguilar J.C."/>
            <person name="Widiez T."/>
            <person name="Wong G.K."/>
            <person name="Wymore A."/>
            <person name="Zhang Y."/>
            <person name="Zimmer A.D."/>
            <person name="Quatrano R.S."/>
            <person name="Mayer K.F.X."/>
            <person name="Goodstein D."/>
            <person name="Casacuberta J.M."/>
            <person name="Vandepoele K."/>
            <person name="Reski R."/>
            <person name="Cuming A.C."/>
            <person name="Tuskan G.A."/>
            <person name="Maumus F."/>
            <person name="Salse J."/>
            <person name="Schmutz J."/>
            <person name="Rensing S.A."/>
        </authorList>
    </citation>
    <scope>NUCLEOTIDE SEQUENCE [LARGE SCALE GENOMIC DNA]</scope>
    <source>
        <strain evidence="2 3">cv. Gransden 2004</strain>
    </source>
</reference>
<evidence type="ECO:0000313" key="3">
    <source>
        <dbReference type="Proteomes" id="UP000006727"/>
    </source>
</evidence>
<reference evidence="2" key="3">
    <citation type="submission" date="2020-12" db="UniProtKB">
        <authorList>
            <consortium name="EnsemblPlants"/>
        </authorList>
    </citation>
    <scope>IDENTIFICATION</scope>
</reference>
<evidence type="ECO:0000313" key="2">
    <source>
        <dbReference type="EnsemblPlants" id="PAC:32984862.CDS.1"/>
    </source>
</evidence>
<gene>
    <name evidence="1" type="ORF">PHYPA_020555</name>
</gene>
<evidence type="ECO:0000313" key="1">
    <source>
        <dbReference type="EMBL" id="PNR37446.1"/>
    </source>
</evidence>
<keyword evidence="3" id="KW-1185">Reference proteome</keyword>
<dbReference type="EMBL" id="ABEU02000016">
    <property type="protein sequence ID" value="PNR37446.1"/>
    <property type="molecule type" value="Genomic_DNA"/>
</dbReference>
<dbReference type="EnsemblPlants" id="Pp3c16_6415V3.2">
    <property type="protein sequence ID" value="PAC:32984863.CDS.1"/>
    <property type="gene ID" value="Pp3c16_6415"/>
</dbReference>
<reference evidence="1 3" key="1">
    <citation type="journal article" date="2008" name="Science">
        <title>The Physcomitrella genome reveals evolutionary insights into the conquest of land by plants.</title>
        <authorList>
            <person name="Rensing S."/>
            <person name="Lang D."/>
            <person name="Zimmer A."/>
            <person name="Terry A."/>
            <person name="Salamov A."/>
            <person name="Shapiro H."/>
            <person name="Nishiyama T."/>
            <person name="Perroud P.-F."/>
            <person name="Lindquist E."/>
            <person name="Kamisugi Y."/>
            <person name="Tanahashi T."/>
            <person name="Sakakibara K."/>
            <person name="Fujita T."/>
            <person name="Oishi K."/>
            <person name="Shin-I T."/>
            <person name="Kuroki Y."/>
            <person name="Toyoda A."/>
            <person name="Suzuki Y."/>
            <person name="Hashimoto A."/>
            <person name="Yamaguchi K."/>
            <person name="Sugano A."/>
            <person name="Kohara Y."/>
            <person name="Fujiyama A."/>
            <person name="Anterola A."/>
            <person name="Aoki S."/>
            <person name="Ashton N."/>
            <person name="Barbazuk W.B."/>
            <person name="Barker E."/>
            <person name="Bennetzen J."/>
            <person name="Bezanilla M."/>
            <person name="Blankenship R."/>
            <person name="Cho S.H."/>
            <person name="Dutcher S."/>
            <person name="Estelle M."/>
            <person name="Fawcett J.A."/>
            <person name="Gundlach H."/>
            <person name="Hanada K."/>
            <person name="Heyl A."/>
            <person name="Hicks K.A."/>
            <person name="Hugh J."/>
            <person name="Lohr M."/>
            <person name="Mayer K."/>
            <person name="Melkozernov A."/>
            <person name="Murata T."/>
            <person name="Nelson D."/>
            <person name="Pils B."/>
            <person name="Prigge M."/>
            <person name="Reiss B."/>
            <person name="Renner T."/>
            <person name="Rombauts S."/>
            <person name="Rushton P."/>
            <person name="Sanderfoot A."/>
            <person name="Schween G."/>
            <person name="Shiu S.-H."/>
            <person name="Stueber K."/>
            <person name="Theodoulou F.L."/>
            <person name="Tu H."/>
            <person name="Van de Peer Y."/>
            <person name="Verrier P.J."/>
            <person name="Waters E."/>
            <person name="Wood A."/>
            <person name="Yang L."/>
            <person name="Cove D."/>
            <person name="Cuming A."/>
            <person name="Hasebe M."/>
            <person name="Lucas S."/>
            <person name="Mishler D.B."/>
            <person name="Reski R."/>
            <person name="Grigoriev I."/>
            <person name="Quatrano R.S."/>
            <person name="Boore J.L."/>
        </authorList>
    </citation>
    <scope>NUCLEOTIDE SEQUENCE [LARGE SCALE GENOMIC DNA]</scope>
    <source>
        <strain evidence="2 3">cv. Gransden 2004</strain>
    </source>
</reference>
<dbReference type="Gramene" id="Pp3c16_6415V3.1">
    <property type="protein sequence ID" value="PAC:32984862.CDS.1"/>
    <property type="gene ID" value="Pp3c16_6415"/>
</dbReference>
<dbReference type="AlphaFoldDB" id="A0A2K1J7E5"/>
<sequence>MAYTRRHASVTPLAFVRSIACIASCSFLFRRLSGLGGRRRSVLPLPRSQGSTFLYAALPAHTL</sequence>
<dbReference type="Proteomes" id="UP000006727">
    <property type="component" value="Chromosome 16"/>
</dbReference>
<proteinExistence type="predicted"/>
<protein>
    <submittedName>
        <fullName evidence="1 2">Uncharacterized protein</fullName>
    </submittedName>
</protein>
<accession>A0A2K1J7E5</accession>